<proteinExistence type="predicted"/>
<dbReference type="EMBL" id="CP061800">
    <property type="protein sequence ID" value="QTA87755.1"/>
    <property type="molecule type" value="Genomic_DNA"/>
</dbReference>
<reference evidence="1" key="1">
    <citation type="journal article" date="2021" name="Microb. Physiol.">
        <title>Proteogenomic Insights into the Physiology of Marine, Sulfate-Reducing, Filamentous Desulfonema limicola and Desulfonema magnum.</title>
        <authorList>
            <person name="Schnaars V."/>
            <person name="Wohlbrand L."/>
            <person name="Scheve S."/>
            <person name="Hinrichs C."/>
            <person name="Reinhardt R."/>
            <person name="Rabus R."/>
        </authorList>
    </citation>
    <scope>NUCLEOTIDE SEQUENCE</scope>
    <source>
        <strain evidence="1">4be13</strain>
    </source>
</reference>
<organism evidence="1 2">
    <name type="scientific">Desulfonema magnum</name>
    <dbReference type="NCBI Taxonomy" id="45655"/>
    <lineage>
        <taxon>Bacteria</taxon>
        <taxon>Pseudomonadati</taxon>
        <taxon>Thermodesulfobacteriota</taxon>
        <taxon>Desulfobacteria</taxon>
        <taxon>Desulfobacterales</taxon>
        <taxon>Desulfococcaceae</taxon>
        <taxon>Desulfonema</taxon>
    </lineage>
</organism>
<name>A0A975BLQ1_9BACT</name>
<sequence length="52" mass="6065">MFKFFSVIPAKAGIHSFRNRDVSRKQIPAFTGMTRFFVRTGSKNLIIELKKF</sequence>
<dbReference type="AlphaFoldDB" id="A0A975BLQ1"/>
<accession>A0A975BLQ1</accession>
<evidence type="ECO:0000313" key="2">
    <source>
        <dbReference type="Proteomes" id="UP000663722"/>
    </source>
</evidence>
<evidence type="ECO:0000313" key="1">
    <source>
        <dbReference type="EMBL" id="QTA87755.1"/>
    </source>
</evidence>
<keyword evidence="2" id="KW-1185">Reference proteome</keyword>
<dbReference type="KEGG" id="dmm:dnm_037920"/>
<gene>
    <name evidence="1" type="ORF">dnm_037920</name>
</gene>
<protein>
    <submittedName>
        <fullName evidence="1">Uncharacterized protein</fullName>
    </submittedName>
</protein>
<dbReference type="Proteomes" id="UP000663722">
    <property type="component" value="Chromosome"/>
</dbReference>